<evidence type="ECO:0000256" key="1">
    <source>
        <dbReference type="ARBA" id="ARBA00022737"/>
    </source>
</evidence>
<dbReference type="GO" id="GO:0000160">
    <property type="term" value="P:phosphorelay signal transduction system"/>
    <property type="evidence" value="ECO:0007669"/>
    <property type="project" value="InterPro"/>
</dbReference>
<keyword evidence="9" id="KW-1185">Reference proteome</keyword>
<keyword evidence="6" id="KW-0472">Membrane</keyword>
<dbReference type="GO" id="GO:0003677">
    <property type="term" value="F:DNA binding"/>
    <property type="evidence" value="ECO:0007669"/>
    <property type="project" value="UniProtKB-UniRule"/>
</dbReference>
<evidence type="ECO:0000256" key="3">
    <source>
        <dbReference type="ARBA" id="ARBA00023125"/>
    </source>
</evidence>
<evidence type="ECO:0000259" key="7">
    <source>
        <dbReference type="PROSITE" id="PS51755"/>
    </source>
</evidence>
<evidence type="ECO:0000256" key="6">
    <source>
        <dbReference type="SAM" id="Phobius"/>
    </source>
</evidence>
<dbReference type="InterPro" id="IPR011990">
    <property type="entry name" value="TPR-like_helical_dom_sf"/>
</dbReference>
<dbReference type="Pfam" id="PF00486">
    <property type="entry name" value="Trans_reg_C"/>
    <property type="match status" value="1"/>
</dbReference>
<dbReference type="SUPFAM" id="SSF52964">
    <property type="entry name" value="TolB, N-terminal domain"/>
    <property type="match status" value="1"/>
</dbReference>
<keyword evidence="6" id="KW-0812">Transmembrane</keyword>
<dbReference type="SMART" id="SM00862">
    <property type="entry name" value="Trans_reg_C"/>
    <property type="match status" value="1"/>
</dbReference>
<evidence type="ECO:0000313" key="8">
    <source>
        <dbReference type="EMBL" id="MDF0603684.1"/>
    </source>
</evidence>
<dbReference type="InterPro" id="IPR036388">
    <property type="entry name" value="WH-like_DNA-bd_sf"/>
</dbReference>
<dbReference type="Proteomes" id="UP001220964">
    <property type="component" value="Unassembled WGS sequence"/>
</dbReference>
<feature type="transmembrane region" description="Helical" evidence="6">
    <location>
        <begin position="110"/>
        <end position="132"/>
    </location>
</feature>
<dbReference type="AlphaFoldDB" id="A0AAE3TC81"/>
<dbReference type="InterPro" id="IPR001867">
    <property type="entry name" value="OmpR/PhoB-type_DNA-bd"/>
</dbReference>
<reference evidence="8" key="1">
    <citation type="submission" date="2023-03" db="EMBL/GenBank/DDBJ databases">
        <title>Multiphase analysis and comparison of six strains from genera Psychromarinibacter, Lutimaribacter, and Maritimibacter, including a novel species: Psychromarinibacter sediminicola sp. nov.</title>
        <authorList>
            <person name="Wang Y.-H."/>
            <person name="Ye M.-Q."/>
            <person name="Du Z.-J."/>
        </authorList>
    </citation>
    <scope>NUCLEOTIDE SEQUENCE</scope>
    <source>
        <strain evidence="8">C21-152</strain>
    </source>
</reference>
<keyword evidence="2 4" id="KW-0802">TPR repeat</keyword>
<dbReference type="InterPro" id="IPR016032">
    <property type="entry name" value="Sig_transdc_resp-reg_C-effctor"/>
</dbReference>
<accession>A0AAE3TC81</accession>
<dbReference type="SUPFAM" id="SSF48452">
    <property type="entry name" value="TPR-like"/>
    <property type="match status" value="1"/>
</dbReference>
<dbReference type="RefSeq" id="WP_275569798.1">
    <property type="nucleotide sequence ID" value="NZ_JARGYC010000118.1"/>
</dbReference>
<evidence type="ECO:0000256" key="5">
    <source>
        <dbReference type="PROSITE-ProRule" id="PRU01091"/>
    </source>
</evidence>
<evidence type="ECO:0000256" key="2">
    <source>
        <dbReference type="ARBA" id="ARBA00022803"/>
    </source>
</evidence>
<dbReference type="InterPro" id="IPR019734">
    <property type="entry name" value="TPR_rpt"/>
</dbReference>
<dbReference type="Pfam" id="PF07719">
    <property type="entry name" value="TPR_2"/>
    <property type="match status" value="1"/>
</dbReference>
<proteinExistence type="predicted"/>
<keyword evidence="3 5" id="KW-0238">DNA-binding</keyword>
<dbReference type="EMBL" id="JARGYC010000118">
    <property type="protein sequence ID" value="MDF0603684.1"/>
    <property type="molecule type" value="Genomic_DNA"/>
</dbReference>
<feature type="DNA-binding region" description="OmpR/PhoB-type" evidence="5">
    <location>
        <begin position="3"/>
        <end position="100"/>
    </location>
</feature>
<feature type="domain" description="OmpR/PhoB-type" evidence="7">
    <location>
        <begin position="3"/>
        <end position="100"/>
    </location>
</feature>
<dbReference type="Gene3D" id="1.25.40.10">
    <property type="entry name" value="Tetratricopeptide repeat domain"/>
    <property type="match status" value="1"/>
</dbReference>
<keyword evidence="1" id="KW-0677">Repeat</keyword>
<dbReference type="CDD" id="cd00383">
    <property type="entry name" value="trans_reg_C"/>
    <property type="match status" value="1"/>
</dbReference>
<name>A0AAE3TC81_9RHOB</name>
<dbReference type="Gene3D" id="3.40.50.10070">
    <property type="entry name" value="TolB, N-terminal domain"/>
    <property type="match status" value="1"/>
</dbReference>
<sequence>MRSPEIALGDLRLDRTTGRLFGMDGAETELRHQTMRVLQLMAARPGETITRQEFNDVIWDKRQISEDGLVQCIAEIRAALGDRERRIVETVPRKGYRLIVPDAPTARPRVALAAAGAALIAVIAGLYLLLLIDRAPGATPSIAVMPFEDLSVAAHRGDLSDAISEGIIANLARYPELTVIARNSSFQFRDRPTDVREIARTLGADYILEGSQQFDGNRLVVTVQLVSGRTAAHLWADTIEAPLGNLFDINRRITGRVANAVGLEVIDAGDPDHPGHDASAVLLFNRGTSMMLGDLSRETWEAVRELDRHSIEKYPDSAWGYIGAALGLRNGVRFGWIEEDGRASLEEAVAHARRAIVLAPQNYMGHYALGRVLMQQGDQQGAIAALEHAAALNPSSAMTLEALAQPYIYLGETERVFEILRRIDTINPLPGRVTHWLRGWAHWQARTCNDAFAAMKRMPVPPVASFKLLAAIHVCRGDIETARDVLSDYLEEYPDWSIAKERALNDGNWTEAGGYTRWLDALRSAGLPER</sequence>
<comment type="caution">
    <text evidence="8">The sequence shown here is derived from an EMBL/GenBank/DDBJ whole genome shotgun (WGS) entry which is preliminary data.</text>
</comment>
<dbReference type="GO" id="GO:0006355">
    <property type="term" value="P:regulation of DNA-templated transcription"/>
    <property type="evidence" value="ECO:0007669"/>
    <property type="project" value="InterPro"/>
</dbReference>
<dbReference type="SUPFAM" id="SSF46894">
    <property type="entry name" value="C-terminal effector domain of the bipartite response regulators"/>
    <property type="match status" value="1"/>
</dbReference>
<dbReference type="PROSITE" id="PS51755">
    <property type="entry name" value="OMPR_PHOB"/>
    <property type="match status" value="1"/>
</dbReference>
<dbReference type="PROSITE" id="PS50005">
    <property type="entry name" value="TPR"/>
    <property type="match status" value="1"/>
</dbReference>
<dbReference type="InterPro" id="IPR013105">
    <property type="entry name" value="TPR_2"/>
</dbReference>
<evidence type="ECO:0000256" key="4">
    <source>
        <dbReference type="PROSITE-ProRule" id="PRU00339"/>
    </source>
</evidence>
<evidence type="ECO:0000313" key="9">
    <source>
        <dbReference type="Proteomes" id="UP001220964"/>
    </source>
</evidence>
<organism evidence="8 9">
    <name type="scientific">Psychromarinibacter sediminicola</name>
    <dbReference type="NCBI Taxonomy" id="3033385"/>
    <lineage>
        <taxon>Bacteria</taxon>
        <taxon>Pseudomonadati</taxon>
        <taxon>Pseudomonadota</taxon>
        <taxon>Alphaproteobacteria</taxon>
        <taxon>Rhodobacterales</taxon>
        <taxon>Paracoccaceae</taxon>
        <taxon>Psychromarinibacter</taxon>
    </lineage>
</organism>
<dbReference type="Gene3D" id="1.10.10.10">
    <property type="entry name" value="Winged helix-like DNA-binding domain superfamily/Winged helix DNA-binding domain"/>
    <property type="match status" value="1"/>
</dbReference>
<keyword evidence="6" id="KW-1133">Transmembrane helix</keyword>
<gene>
    <name evidence="8" type="ORF">P1J78_23445</name>
</gene>
<protein>
    <submittedName>
        <fullName evidence="8">Winged helix-turn-helix domain-containing protein</fullName>
    </submittedName>
</protein>
<feature type="repeat" description="TPR" evidence="4">
    <location>
        <begin position="363"/>
        <end position="396"/>
    </location>
</feature>